<dbReference type="AlphaFoldDB" id="A0A0B1Q375"/>
<keyword evidence="1" id="KW-0472">Membrane</keyword>
<feature type="transmembrane region" description="Helical" evidence="1">
    <location>
        <begin position="155"/>
        <end position="172"/>
    </location>
</feature>
<comment type="caution">
    <text evidence="3">The sequence shown here is derived from an EMBL/GenBank/DDBJ whole genome shotgun (WGS) entry which is preliminary data.</text>
</comment>
<evidence type="ECO:0000313" key="3">
    <source>
        <dbReference type="EMBL" id="KHJ53280.1"/>
    </source>
</evidence>
<name>A0A0B1Q375_9HYPH</name>
<feature type="transmembrane region" description="Helical" evidence="1">
    <location>
        <begin position="241"/>
        <end position="262"/>
    </location>
</feature>
<dbReference type="STRING" id="370622.LA66_17865"/>
<proteinExistence type="predicted"/>
<dbReference type="OrthoDB" id="9815809at2"/>
<evidence type="ECO:0000313" key="4">
    <source>
        <dbReference type="Proteomes" id="UP000030826"/>
    </source>
</evidence>
<reference evidence="3 4" key="1">
    <citation type="submission" date="2014-09" db="EMBL/GenBank/DDBJ databases">
        <title>Isolation and characterization of Aurantimonas altamirensis ON-56566 from clinical sample following a dog bite.</title>
        <authorList>
            <person name="Eshaghi A."/>
            <person name="Li A."/>
            <person name="Shahinas D."/>
            <person name="Bahn P."/>
            <person name="Kus J.V."/>
            <person name="Patel S.N."/>
        </authorList>
    </citation>
    <scope>NUCLEOTIDE SEQUENCE [LARGE SCALE GENOMIC DNA]</scope>
    <source>
        <strain evidence="3 4">ON-56566</strain>
    </source>
</reference>
<dbReference type="SUPFAM" id="SSF103481">
    <property type="entry name" value="Multidrug resistance efflux transporter EmrE"/>
    <property type="match status" value="2"/>
</dbReference>
<feature type="domain" description="EamA" evidence="2">
    <location>
        <begin position="13"/>
        <end position="145"/>
    </location>
</feature>
<feature type="transmembrane region" description="Helical" evidence="1">
    <location>
        <begin position="49"/>
        <end position="69"/>
    </location>
</feature>
<feature type="transmembrane region" description="Helical" evidence="1">
    <location>
        <begin position="131"/>
        <end position="149"/>
    </location>
</feature>
<dbReference type="GO" id="GO:0016020">
    <property type="term" value="C:membrane"/>
    <property type="evidence" value="ECO:0007669"/>
    <property type="project" value="InterPro"/>
</dbReference>
<keyword evidence="1" id="KW-0812">Transmembrane</keyword>
<dbReference type="Proteomes" id="UP000030826">
    <property type="component" value="Unassembled WGS sequence"/>
</dbReference>
<dbReference type="InterPro" id="IPR037185">
    <property type="entry name" value="EmrE-like"/>
</dbReference>
<dbReference type="PANTHER" id="PTHR22911:SF103">
    <property type="entry name" value="BLR2811 PROTEIN"/>
    <property type="match status" value="1"/>
</dbReference>
<dbReference type="RefSeq" id="WP_039195407.1">
    <property type="nucleotide sequence ID" value="NZ_JAQRFV010000014.1"/>
</dbReference>
<feature type="transmembrane region" description="Helical" evidence="1">
    <location>
        <begin position="184"/>
        <end position="205"/>
    </location>
</feature>
<accession>A0A0B1Q375</accession>
<protein>
    <submittedName>
        <fullName evidence="3">Membrane protein</fullName>
    </submittedName>
</protein>
<gene>
    <name evidence="3" type="ORF">LA66_17865</name>
</gene>
<dbReference type="PANTHER" id="PTHR22911">
    <property type="entry name" value="ACYL-MALONYL CONDENSING ENZYME-RELATED"/>
    <property type="match status" value="1"/>
</dbReference>
<dbReference type="EMBL" id="JRFJ01000006">
    <property type="protein sequence ID" value="KHJ53280.1"/>
    <property type="molecule type" value="Genomic_DNA"/>
</dbReference>
<feature type="transmembrane region" description="Helical" evidence="1">
    <location>
        <begin position="211"/>
        <end position="234"/>
    </location>
</feature>
<keyword evidence="1" id="KW-1133">Transmembrane helix</keyword>
<dbReference type="InterPro" id="IPR000620">
    <property type="entry name" value="EamA_dom"/>
</dbReference>
<feature type="transmembrane region" description="Helical" evidence="1">
    <location>
        <begin position="104"/>
        <end position="122"/>
    </location>
</feature>
<feature type="domain" description="EamA" evidence="2">
    <location>
        <begin position="155"/>
        <end position="281"/>
    </location>
</feature>
<evidence type="ECO:0000256" key="1">
    <source>
        <dbReference type="SAM" id="Phobius"/>
    </source>
</evidence>
<dbReference type="Pfam" id="PF00892">
    <property type="entry name" value="EamA"/>
    <property type="match status" value="2"/>
</dbReference>
<sequence>MPSQTASTSILGGILLTLAAGMIFSSMDAVAKSLTGTLPVMQVVWGRYVFHTILVGGVLAARSGGFGYLRSRHPLLQFLRGMCLLSSTLLMYMAIARVPLADATAVLFFSPVFVTLLSVLVLKETIGIHRITAVVAGFVGVLLVVRPELGRTDPWLLLPLAAVVSNSVYLMMTRHLAHAENPAVTQFNTTAAGMVIMCLVVLPVWQTPALSQWMLMFVMGAFGALGHTVLVKAFSFAPASLLSPFLYSQVMFSALLSIFWFGDPMHPLTLAGTAILIASGIYIWWRENRKRL</sequence>
<organism evidence="3 4">
    <name type="scientific">Aureimonas altamirensis</name>
    <dbReference type="NCBI Taxonomy" id="370622"/>
    <lineage>
        <taxon>Bacteria</taxon>
        <taxon>Pseudomonadati</taxon>
        <taxon>Pseudomonadota</taxon>
        <taxon>Alphaproteobacteria</taxon>
        <taxon>Hyphomicrobiales</taxon>
        <taxon>Aurantimonadaceae</taxon>
        <taxon>Aureimonas</taxon>
    </lineage>
</organism>
<evidence type="ECO:0000259" key="2">
    <source>
        <dbReference type="Pfam" id="PF00892"/>
    </source>
</evidence>
<feature type="transmembrane region" description="Helical" evidence="1">
    <location>
        <begin position="81"/>
        <end position="98"/>
    </location>
</feature>
<feature type="transmembrane region" description="Helical" evidence="1">
    <location>
        <begin position="268"/>
        <end position="285"/>
    </location>
</feature>